<name>A0ACB7PQ80_9PEZI</name>
<accession>A0ACB7PQ80</accession>
<sequence>MVWDTTGAGPNSTFSGNETYPPPNSTFPPWPIPPNAGRSLQPDIIACSVITLLISTVFVGLRFYTRGWVNHVLGAADWCILPALLCAAGVAASALERTDREQAAWYGMLFYNLSLTLSRISILLLYKRIFTYSWIKRAIQIVLILVSAIGIWFIVSVCTACMPLEAFWDWSLFFKGPVYCQPGNLWWANAGLHISSDLVVMALPMPVLSSLNLPQRQKYAIVGVFALGFFTTPINSNSNSGNTLPTPHPYSEPPPVHRHHNHVDHDTLEKSHYYHSFTTMKPSRPDITLSATTPVPTEYDLDHDLDLEAQRTCSLSSTTDCTNTNTTNNNHNHNHNNSNRNSTTTTTTTNGGLDNEAEDRPLRAPPRAHLRLDIRVARTVASQRESWSRSPASSSSPSPGSGLGSGSTGVGGLSPPPQPQPQPGSGTGTGMGGSTSGLRGRRSVFTTAVAGARGAGRVTKTVMGHGYA</sequence>
<protein>
    <submittedName>
        <fullName evidence="1">Uncharacterized protein</fullName>
    </submittedName>
</protein>
<dbReference type="EMBL" id="JAGIZQ010000001">
    <property type="protein sequence ID" value="KAH6650401.1"/>
    <property type="molecule type" value="Genomic_DNA"/>
</dbReference>
<dbReference type="Proteomes" id="UP000724584">
    <property type="component" value="Unassembled WGS sequence"/>
</dbReference>
<proteinExistence type="predicted"/>
<organism evidence="1 2">
    <name type="scientific">Chaetomium tenue</name>
    <dbReference type="NCBI Taxonomy" id="1854479"/>
    <lineage>
        <taxon>Eukaryota</taxon>
        <taxon>Fungi</taxon>
        <taxon>Dikarya</taxon>
        <taxon>Ascomycota</taxon>
        <taxon>Pezizomycotina</taxon>
        <taxon>Sordariomycetes</taxon>
        <taxon>Sordariomycetidae</taxon>
        <taxon>Sordariales</taxon>
        <taxon>Chaetomiaceae</taxon>
        <taxon>Chaetomium</taxon>
    </lineage>
</organism>
<keyword evidence="2" id="KW-1185">Reference proteome</keyword>
<evidence type="ECO:0000313" key="2">
    <source>
        <dbReference type="Proteomes" id="UP000724584"/>
    </source>
</evidence>
<comment type="caution">
    <text evidence="1">The sequence shown here is derived from an EMBL/GenBank/DDBJ whole genome shotgun (WGS) entry which is preliminary data.</text>
</comment>
<evidence type="ECO:0000313" key="1">
    <source>
        <dbReference type="EMBL" id="KAH6650401.1"/>
    </source>
</evidence>
<reference evidence="1 2" key="1">
    <citation type="journal article" date="2021" name="Nat. Commun.">
        <title>Genetic determinants of endophytism in the Arabidopsis root mycobiome.</title>
        <authorList>
            <person name="Mesny F."/>
            <person name="Miyauchi S."/>
            <person name="Thiergart T."/>
            <person name="Pickel B."/>
            <person name="Atanasova L."/>
            <person name="Karlsson M."/>
            <person name="Huettel B."/>
            <person name="Barry K.W."/>
            <person name="Haridas S."/>
            <person name="Chen C."/>
            <person name="Bauer D."/>
            <person name="Andreopoulos W."/>
            <person name="Pangilinan J."/>
            <person name="LaButti K."/>
            <person name="Riley R."/>
            <person name="Lipzen A."/>
            <person name="Clum A."/>
            <person name="Drula E."/>
            <person name="Henrissat B."/>
            <person name="Kohler A."/>
            <person name="Grigoriev I.V."/>
            <person name="Martin F.M."/>
            <person name="Hacquard S."/>
        </authorList>
    </citation>
    <scope>NUCLEOTIDE SEQUENCE [LARGE SCALE GENOMIC DNA]</scope>
    <source>
        <strain evidence="1 2">MPI-SDFR-AT-0079</strain>
    </source>
</reference>
<gene>
    <name evidence="1" type="ORF">F5144DRAFT_588884</name>
</gene>